<dbReference type="Gene3D" id="1.10.10.1590">
    <property type="entry name" value="NADH-quinone oxidoreductase subunit E"/>
    <property type="match status" value="1"/>
</dbReference>
<keyword evidence="8" id="KW-0830">Ubiquinone</keyword>
<dbReference type="PANTHER" id="PTHR10371">
    <property type="entry name" value="NADH DEHYDROGENASE UBIQUINONE FLAVOPROTEIN 2, MITOCHONDRIAL"/>
    <property type="match status" value="1"/>
</dbReference>
<keyword evidence="9" id="KW-1185">Reference proteome</keyword>
<feature type="binding site" evidence="7">
    <location>
        <position position="95"/>
    </location>
    <ligand>
        <name>[2Fe-2S] cluster</name>
        <dbReference type="ChEBI" id="CHEBI:190135"/>
    </ligand>
</feature>
<dbReference type="InterPro" id="IPR041921">
    <property type="entry name" value="NuoE_N"/>
</dbReference>
<evidence type="ECO:0000256" key="6">
    <source>
        <dbReference type="ARBA" id="ARBA00034078"/>
    </source>
</evidence>
<reference evidence="8 9" key="1">
    <citation type="journal article" date="2009" name="Stand. Genomic Sci.">
        <title>Complete genome sequence of Pirellula staleyi type strain (ATCC 27377).</title>
        <authorList>
            <person name="Clum A."/>
            <person name="Tindall B.J."/>
            <person name="Sikorski J."/>
            <person name="Ivanova N."/>
            <person name="Mavrommatis K."/>
            <person name="Lucas S."/>
            <person name="Glavina del Rio T."/>
            <person name="Nolan M."/>
            <person name="Chen F."/>
            <person name="Tice H."/>
            <person name="Pitluck S."/>
            <person name="Cheng J.F."/>
            <person name="Chertkov O."/>
            <person name="Brettin T."/>
            <person name="Han C."/>
            <person name="Detter J.C."/>
            <person name="Kuske C."/>
            <person name="Bruce D."/>
            <person name="Goodwin L."/>
            <person name="Ovchinikova G."/>
            <person name="Pati A."/>
            <person name="Mikhailova N."/>
            <person name="Chen A."/>
            <person name="Palaniappan K."/>
            <person name="Land M."/>
            <person name="Hauser L."/>
            <person name="Chang Y.J."/>
            <person name="Jeffries C.D."/>
            <person name="Chain P."/>
            <person name="Rohde M."/>
            <person name="Goker M."/>
            <person name="Bristow J."/>
            <person name="Eisen J.A."/>
            <person name="Markowitz V."/>
            <person name="Hugenholtz P."/>
            <person name="Kyrpides N.C."/>
            <person name="Klenk H.P."/>
            <person name="Lapidus A."/>
        </authorList>
    </citation>
    <scope>NUCLEOTIDE SEQUENCE [LARGE SCALE GENOMIC DNA]</scope>
    <source>
        <strain evidence="9">ATCC 27377 / DSM 6068 / ICPB 4128</strain>
    </source>
</reference>
<dbReference type="GO" id="GO:0051537">
    <property type="term" value="F:2 iron, 2 sulfur cluster binding"/>
    <property type="evidence" value="ECO:0007669"/>
    <property type="project" value="UniProtKB-KW"/>
</dbReference>
<dbReference type="PIRSF" id="PIRSF000216">
    <property type="entry name" value="NADH_DH_24kDa"/>
    <property type="match status" value="1"/>
</dbReference>
<protein>
    <submittedName>
        <fullName evidence="8">NADH dehydrogenase (Ubiquinone) 24 kDa subunit</fullName>
    </submittedName>
</protein>
<dbReference type="EMBL" id="CP001848">
    <property type="protein sequence ID" value="ADB15425.1"/>
    <property type="molecule type" value="Genomic_DNA"/>
</dbReference>
<dbReference type="OrthoDB" id="9807941at2"/>
<comment type="cofactor">
    <cofactor evidence="7">
        <name>[2Fe-2S] cluster</name>
        <dbReference type="ChEBI" id="CHEBI:190135"/>
    </cofactor>
    <text evidence="7">Binds 1 [2Fe-2S] cluster.</text>
</comment>
<dbReference type="GO" id="GO:0003954">
    <property type="term" value="F:NADH dehydrogenase activity"/>
    <property type="evidence" value="ECO:0007669"/>
    <property type="project" value="TreeGrafter"/>
</dbReference>
<evidence type="ECO:0000256" key="1">
    <source>
        <dbReference type="ARBA" id="ARBA00010643"/>
    </source>
</evidence>
<dbReference type="eggNOG" id="COG1905">
    <property type="taxonomic scope" value="Bacteria"/>
</dbReference>
<dbReference type="PANTHER" id="PTHR10371:SF3">
    <property type="entry name" value="NADH DEHYDROGENASE [UBIQUINONE] FLAVOPROTEIN 2, MITOCHONDRIAL"/>
    <property type="match status" value="1"/>
</dbReference>
<dbReference type="GO" id="GO:0046872">
    <property type="term" value="F:metal ion binding"/>
    <property type="evidence" value="ECO:0007669"/>
    <property type="project" value="UniProtKB-KW"/>
</dbReference>
<proteinExistence type="inferred from homology"/>
<evidence type="ECO:0000256" key="5">
    <source>
        <dbReference type="ARBA" id="ARBA00023014"/>
    </source>
</evidence>
<evidence type="ECO:0000313" key="8">
    <source>
        <dbReference type="EMBL" id="ADB15425.1"/>
    </source>
</evidence>
<evidence type="ECO:0000256" key="3">
    <source>
        <dbReference type="ARBA" id="ARBA00022723"/>
    </source>
</evidence>
<evidence type="ECO:0000256" key="4">
    <source>
        <dbReference type="ARBA" id="ARBA00023004"/>
    </source>
</evidence>
<name>D2R5G6_PIRSD</name>
<dbReference type="Pfam" id="PF01257">
    <property type="entry name" value="2Fe-2S_thioredx"/>
    <property type="match status" value="1"/>
</dbReference>
<feature type="binding site" evidence="7">
    <location>
        <position position="135"/>
    </location>
    <ligand>
        <name>[2Fe-2S] cluster</name>
        <dbReference type="ChEBI" id="CHEBI:190135"/>
    </ligand>
</feature>
<dbReference type="HOGENOM" id="CLU_054362_2_0_0"/>
<organism evidence="8 9">
    <name type="scientific">Pirellula staleyi (strain ATCC 27377 / DSM 6068 / ICPB 4128)</name>
    <name type="common">Pirella staleyi</name>
    <dbReference type="NCBI Taxonomy" id="530564"/>
    <lineage>
        <taxon>Bacteria</taxon>
        <taxon>Pseudomonadati</taxon>
        <taxon>Planctomycetota</taxon>
        <taxon>Planctomycetia</taxon>
        <taxon>Pirellulales</taxon>
        <taxon>Pirellulaceae</taxon>
        <taxon>Pirellula</taxon>
    </lineage>
</organism>
<keyword evidence="2 7" id="KW-0001">2Fe-2S</keyword>
<comment type="cofactor">
    <cofactor evidence="6">
        <name>[2Fe-2S] cluster</name>
        <dbReference type="ChEBI" id="CHEBI:190135"/>
    </cofactor>
</comment>
<dbReference type="STRING" id="530564.Psta_0739"/>
<dbReference type="KEGG" id="psl:Psta_0739"/>
<keyword evidence="4 7" id="KW-0408">Iron</keyword>
<dbReference type="InterPro" id="IPR002023">
    <property type="entry name" value="NuoE-like"/>
</dbReference>
<dbReference type="Gene3D" id="3.40.30.10">
    <property type="entry name" value="Glutaredoxin"/>
    <property type="match status" value="1"/>
</dbReference>
<comment type="similarity">
    <text evidence="1">Belongs to the complex I 24 kDa subunit family.</text>
</comment>
<dbReference type="InterPro" id="IPR042128">
    <property type="entry name" value="NuoE_dom"/>
</dbReference>
<dbReference type="Proteomes" id="UP000001887">
    <property type="component" value="Chromosome"/>
</dbReference>
<gene>
    <name evidence="8" type="ordered locus">Psta_0739</name>
</gene>
<evidence type="ECO:0000256" key="7">
    <source>
        <dbReference type="PIRSR" id="PIRSR000216-1"/>
    </source>
</evidence>
<sequence length="166" mass="18526">MSTTAPEKPVLTEEMIAEIKAFIPRYPSKQAVTLPALHIVYEKLRYVPLTAVVEIARLLELHPSQVQDTLSFYGYFPQKKPCGKTRMWVCRSISCALRGADELLEHLSHKLDVHPGETTADGKITLEYAECLGACEHAPCILADTVLHKSVSQPDSDKLVAELKRK</sequence>
<keyword evidence="3 7" id="KW-0479">Metal-binding</keyword>
<dbReference type="AlphaFoldDB" id="D2R5G6"/>
<dbReference type="SUPFAM" id="SSF52833">
    <property type="entry name" value="Thioredoxin-like"/>
    <property type="match status" value="1"/>
</dbReference>
<accession>D2R5G6</accession>
<evidence type="ECO:0000313" key="9">
    <source>
        <dbReference type="Proteomes" id="UP000001887"/>
    </source>
</evidence>
<evidence type="ECO:0000256" key="2">
    <source>
        <dbReference type="ARBA" id="ARBA00022714"/>
    </source>
</evidence>
<feature type="binding site" evidence="7">
    <location>
        <position position="131"/>
    </location>
    <ligand>
        <name>[2Fe-2S] cluster</name>
        <dbReference type="ChEBI" id="CHEBI:190135"/>
    </ligand>
</feature>
<feature type="binding site" evidence="7">
    <location>
        <position position="90"/>
    </location>
    <ligand>
        <name>[2Fe-2S] cluster</name>
        <dbReference type="ChEBI" id="CHEBI:190135"/>
    </ligand>
</feature>
<dbReference type="InterPro" id="IPR036249">
    <property type="entry name" value="Thioredoxin-like_sf"/>
</dbReference>
<keyword evidence="5 7" id="KW-0411">Iron-sulfur</keyword>
<dbReference type="CDD" id="cd03064">
    <property type="entry name" value="TRX_Fd_NuoE"/>
    <property type="match status" value="1"/>
</dbReference>